<feature type="region of interest" description="Disordered" evidence="7">
    <location>
        <begin position="1"/>
        <end position="38"/>
    </location>
</feature>
<keyword evidence="3 5" id="KW-0687">Ribonucleoprotein</keyword>
<comment type="subunit">
    <text evidence="5">Part of the 30S ribosomal subunit. Forms a tight heterodimer with protein bS6.</text>
</comment>
<dbReference type="Gene3D" id="4.10.640.10">
    <property type="entry name" value="Ribosomal protein S18"/>
    <property type="match status" value="1"/>
</dbReference>
<evidence type="ECO:0000256" key="7">
    <source>
        <dbReference type="SAM" id="MobiDB-lite"/>
    </source>
</evidence>
<evidence type="ECO:0000256" key="3">
    <source>
        <dbReference type="ARBA" id="ARBA00023274"/>
    </source>
</evidence>
<dbReference type="PROSITE" id="PS00057">
    <property type="entry name" value="RIBOSOMAL_S18"/>
    <property type="match status" value="1"/>
</dbReference>
<keyword evidence="5" id="KW-0694">RNA-binding</keyword>
<dbReference type="GO" id="GO:0006412">
    <property type="term" value="P:translation"/>
    <property type="evidence" value="ECO:0007669"/>
    <property type="project" value="UniProtKB-UniRule"/>
</dbReference>
<gene>
    <name evidence="5 8" type="primary">rpsR</name>
    <name evidence="8" type="ORF">H9812_07205</name>
</gene>
<dbReference type="InterPro" id="IPR036870">
    <property type="entry name" value="Ribosomal_bS18_sf"/>
</dbReference>
<evidence type="ECO:0000256" key="5">
    <source>
        <dbReference type="HAMAP-Rule" id="MF_00270"/>
    </source>
</evidence>
<dbReference type="Proteomes" id="UP000824044">
    <property type="component" value="Unassembled WGS sequence"/>
</dbReference>
<comment type="similarity">
    <text evidence="1 5 6">Belongs to the bacterial ribosomal protein bS18 family.</text>
</comment>
<protein>
    <recommendedName>
        <fullName evidence="4 5">Small ribosomal subunit protein bS18</fullName>
    </recommendedName>
</protein>
<dbReference type="PANTHER" id="PTHR13479">
    <property type="entry name" value="30S RIBOSOMAL PROTEIN S18"/>
    <property type="match status" value="1"/>
</dbReference>
<reference evidence="8" key="1">
    <citation type="journal article" date="2021" name="PeerJ">
        <title>Extensive microbial diversity within the chicken gut microbiome revealed by metagenomics and culture.</title>
        <authorList>
            <person name="Gilroy R."/>
            <person name="Ravi A."/>
            <person name="Getino M."/>
            <person name="Pursley I."/>
            <person name="Horton D.L."/>
            <person name="Alikhan N.F."/>
            <person name="Baker D."/>
            <person name="Gharbi K."/>
            <person name="Hall N."/>
            <person name="Watson M."/>
            <person name="Adriaenssens E.M."/>
            <person name="Foster-Nyarko E."/>
            <person name="Jarju S."/>
            <person name="Secka A."/>
            <person name="Antonio M."/>
            <person name="Oren A."/>
            <person name="Chaudhuri R.R."/>
            <person name="La Ragione R."/>
            <person name="Hildebrand F."/>
            <person name="Pallen M.J."/>
        </authorList>
    </citation>
    <scope>NUCLEOTIDE SEQUENCE</scope>
    <source>
        <strain evidence="8">CHK33-5263</strain>
    </source>
</reference>
<keyword evidence="2 5" id="KW-0689">Ribosomal protein</keyword>
<dbReference type="GO" id="GO:0022627">
    <property type="term" value="C:cytosolic small ribosomal subunit"/>
    <property type="evidence" value="ECO:0007669"/>
    <property type="project" value="TreeGrafter"/>
</dbReference>
<keyword evidence="5" id="KW-0699">rRNA-binding</keyword>
<dbReference type="AlphaFoldDB" id="A0A9D2IWQ3"/>
<organism evidence="8 9">
    <name type="scientific">Candidatus Gallimonas intestinigallinarum</name>
    <dbReference type="NCBI Taxonomy" id="2838604"/>
    <lineage>
        <taxon>Bacteria</taxon>
        <taxon>Bacillati</taxon>
        <taxon>Bacillota</taxon>
        <taxon>Clostridia</taxon>
        <taxon>Candidatus Gallimonas</taxon>
    </lineage>
</organism>
<dbReference type="PANTHER" id="PTHR13479:SF40">
    <property type="entry name" value="SMALL RIBOSOMAL SUBUNIT PROTEIN BS18M"/>
    <property type="match status" value="1"/>
</dbReference>
<evidence type="ECO:0000256" key="2">
    <source>
        <dbReference type="ARBA" id="ARBA00022980"/>
    </source>
</evidence>
<dbReference type="HAMAP" id="MF_00270">
    <property type="entry name" value="Ribosomal_bS18"/>
    <property type="match status" value="1"/>
</dbReference>
<name>A0A9D2IWQ3_9FIRM</name>
<comment type="function">
    <text evidence="5">Binds as a heterodimer with protein bS6 to the central domain of the 16S rRNA, where it helps stabilize the platform of the 30S subunit.</text>
</comment>
<evidence type="ECO:0000313" key="8">
    <source>
        <dbReference type="EMBL" id="HIZ25232.1"/>
    </source>
</evidence>
<dbReference type="SUPFAM" id="SSF46911">
    <property type="entry name" value="Ribosomal protein S18"/>
    <property type="match status" value="1"/>
</dbReference>
<evidence type="ECO:0000256" key="1">
    <source>
        <dbReference type="ARBA" id="ARBA00005589"/>
    </source>
</evidence>
<dbReference type="Pfam" id="PF01084">
    <property type="entry name" value="Ribosomal_S18"/>
    <property type="match status" value="1"/>
</dbReference>
<dbReference type="GO" id="GO:0070181">
    <property type="term" value="F:small ribosomal subunit rRNA binding"/>
    <property type="evidence" value="ECO:0007669"/>
    <property type="project" value="TreeGrafter"/>
</dbReference>
<dbReference type="NCBIfam" id="TIGR00165">
    <property type="entry name" value="S18"/>
    <property type="match status" value="1"/>
</dbReference>
<feature type="compositionally biased region" description="Low complexity" evidence="7">
    <location>
        <begin position="8"/>
        <end position="27"/>
    </location>
</feature>
<evidence type="ECO:0000256" key="4">
    <source>
        <dbReference type="ARBA" id="ARBA00035141"/>
    </source>
</evidence>
<dbReference type="InterPro" id="IPR018275">
    <property type="entry name" value="Ribosomal_bS18_CS"/>
</dbReference>
<proteinExistence type="inferred from homology"/>
<dbReference type="EMBL" id="DXBS01000133">
    <property type="protein sequence ID" value="HIZ25232.1"/>
    <property type="molecule type" value="Genomic_DNA"/>
</dbReference>
<accession>A0A9D2IWQ3</accession>
<dbReference type="PRINTS" id="PR00974">
    <property type="entry name" value="RIBOSOMALS18"/>
</dbReference>
<sequence>MEENTVVTETAAAETAAPEAREAAPAAREGRERPAKKNYKRQNYKKVCLFCQEKSTIDYKETNKLRKFISEGGKILPRRMTGTCAKHQRELAVAIKRARIAALLPFKAD</sequence>
<reference evidence="8" key="2">
    <citation type="submission" date="2021-04" db="EMBL/GenBank/DDBJ databases">
        <authorList>
            <person name="Gilroy R."/>
        </authorList>
    </citation>
    <scope>NUCLEOTIDE SEQUENCE</scope>
    <source>
        <strain evidence="8">CHK33-5263</strain>
    </source>
</reference>
<dbReference type="InterPro" id="IPR001648">
    <property type="entry name" value="Ribosomal_bS18"/>
</dbReference>
<dbReference type="GO" id="GO:0003735">
    <property type="term" value="F:structural constituent of ribosome"/>
    <property type="evidence" value="ECO:0007669"/>
    <property type="project" value="InterPro"/>
</dbReference>
<comment type="caution">
    <text evidence="8">The sequence shown here is derived from an EMBL/GenBank/DDBJ whole genome shotgun (WGS) entry which is preliminary data.</text>
</comment>
<evidence type="ECO:0000256" key="6">
    <source>
        <dbReference type="RuleBase" id="RU003910"/>
    </source>
</evidence>
<evidence type="ECO:0000313" key="9">
    <source>
        <dbReference type="Proteomes" id="UP000824044"/>
    </source>
</evidence>